<sequence>MNLGILAYGSLIDDPGNELKKMIVDRIPCVTPFNVEFGRISSTRDNAPTLIPVEKGGAAVNAVILVLNNDVNIDLAKSMLWRREIRSTDLARKYKEPKKPGPNTVVVKVLIEFHGVREVVYTSIASNIGNVHPNILAGHAVESILAEAGEDKKDGIRYLLKAKNNGIVTGVSAEYEAEILRQTNTRSLEEAIEQLDQLRPIHLERKLDLDEFELQVAELAELICNYGLKTTIQKTEFTGDDPRELAIKHRKVFMQCCHNGFKTAQSKIVALMLDLEDHQEQLEKELKSANVNKQRELVFRLRLKIKRVDFKEAVLRNLIDCIAWQLFKGQLYINRRLYQGVKGKKKLKNSNIESAINAAAKINSDPYDFALITDLSAFIQTADLIHIKESGEMLFVELKQGEKSRQILEVMNKLLDLNNSPEDVFKEVALDKHSLAQLDRNLAQYKQAAGVMEILSTDKGKDKQGRTVNIISPNEGTPRFTDQINGLEKQLEKRNFWAYDVVDDCLHLAMYKGIMRNGGPKMLEELAKKHNQQYIVCDYLSVLTSLHQPLFFLPVDKTLIFDILFGRVSFYMMLEIDKYLELFPEQGLKAEWMTTKETMKLNQAHKGSEMFTHKGRGLKVSREGAETVLTVGLGLVGKIFYEHILPAYTAYTFNYHLDNKLAHQATKSSDNGN</sequence>
<feature type="coiled-coil region" evidence="1">
    <location>
        <begin position="261"/>
        <end position="292"/>
    </location>
</feature>
<name>A0A2D1U1S5_9SPHI</name>
<dbReference type="EMBL" id="CP024091">
    <property type="protein sequence ID" value="ATP55541.1"/>
    <property type="molecule type" value="Genomic_DNA"/>
</dbReference>
<proteinExistence type="predicted"/>
<accession>A0A2D1U1S5</accession>
<reference evidence="2 3" key="1">
    <citation type="submission" date="2017-10" db="EMBL/GenBank/DDBJ databases">
        <title>Whole genome of Pedobacter ginsengisoli T01R-27 isolated from tomato rhizosphere.</title>
        <authorList>
            <person name="Weon H.-Y."/>
            <person name="Lee S.A."/>
            <person name="Sang M.K."/>
            <person name="Song J."/>
        </authorList>
    </citation>
    <scope>NUCLEOTIDE SEQUENCE [LARGE SCALE GENOMIC DNA]</scope>
    <source>
        <strain evidence="2 3">T01R-27</strain>
    </source>
</reference>
<dbReference type="KEGG" id="pgs:CPT03_03220"/>
<gene>
    <name evidence="2" type="ORF">CPT03_03220</name>
</gene>
<dbReference type="RefSeq" id="WP_099437489.1">
    <property type="nucleotide sequence ID" value="NZ_CP024091.1"/>
</dbReference>
<protein>
    <submittedName>
        <fullName evidence="2">Uncharacterized protein</fullName>
    </submittedName>
</protein>
<keyword evidence="1" id="KW-0175">Coiled coil</keyword>
<keyword evidence="3" id="KW-1185">Reference proteome</keyword>
<dbReference type="Proteomes" id="UP000223749">
    <property type="component" value="Chromosome"/>
</dbReference>
<evidence type="ECO:0000313" key="2">
    <source>
        <dbReference type="EMBL" id="ATP55541.1"/>
    </source>
</evidence>
<organism evidence="2 3">
    <name type="scientific">Pedobacter ginsengisoli</name>
    <dbReference type="NCBI Taxonomy" id="363852"/>
    <lineage>
        <taxon>Bacteria</taxon>
        <taxon>Pseudomonadati</taxon>
        <taxon>Bacteroidota</taxon>
        <taxon>Sphingobacteriia</taxon>
        <taxon>Sphingobacteriales</taxon>
        <taxon>Sphingobacteriaceae</taxon>
        <taxon>Pedobacter</taxon>
    </lineage>
</organism>
<evidence type="ECO:0000313" key="3">
    <source>
        <dbReference type="Proteomes" id="UP000223749"/>
    </source>
</evidence>
<dbReference type="OrthoDB" id="7059173at2"/>
<dbReference type="AlphaFoldDB" id="A0A2D1U1S5"/>
<evidence type="ECO:0000256" key="1">
    <source>
        <dbReference type="SAM" id="Coils"/>
    </source>
</evidence>